<dbReference type="RefSeq" id="WP_035086740.1">
    <property type="nucleotide sequence ID" value="NZ_JQGC01000028.1"/>
</dbReference>
<keyword evidence="1" id="KW-0732">Signal</keyword>
<keyword evidence="3" id="KW-1185">Reference proteome</keyword>
<evidence type="ECO:0000313" key="2">
    <source>
        <dbReference type="EMBL" id="KFL29246.1"/>
    </source>
</evidence>
<protein>
    <submittedName>
        <fullName evidence="2">Uncharacterized protein</fullName>
    </submittedName>
</protein>
<dbReference type="PROSITE" id="PS00430">
    <property type="entry name" value="TONB_DEPENDENT_REC_1"/>
    <property type="match status" value="1"/>
</dbReference>
<dbReference type="AlphaFoldDB" id="A0A087LX93"/>
<evidence type="ECO:0000256" key="1">
    <source>
        <dbReference type="SAM" id="SignalP"/>
    </source>
</evidence>
<dbReference type="EMBL" id="JQGC01000028">
    <property type="protein sequence ID" value="KFL29246.1"/>
    <property type="molecule type" value="Genomic_DNA"/>
</dbReference>
<feature type="signal peptide" evidence="1">
    <location>
        <begin position="1"/>
        <end position="17"/>
    </location>
</feature>
<evidence type="ECO:0000313" key="3">
    <source>
        <dbReference type="Proteomes" id="UP000028981"/>
    </source>
</evidence>
<dbReference type="InterPro" id="IPR010916">
    <property type="entry name" value="TonB_box_CS"/>
</dbReference>
<dbReference type="Proteomes" id="UP000028981">
    <property type="component" value="Unassembled WGS sequence"/>
</dbReference>
<comment type="caution">
    <text evidence="2">The sequence shown here is derived from an EMBL/GenBank/DDBJ whole genome shotgun (WGS) entry which is preliminary data.</text>
</comment>
<sequence>MRLVPILLLLLATPALAAEDTETGLGVNLPDTFVVEAAESPPPYNVTFGVKSASDEPAPLTGEKYLCQVSFQSVPANAGLTMENINEQIGSPGWIAMAKDGMESIFDFVSDASFELDGYKGHEFIGKPKQKNAEHVRLVLSMVETARGRTAISCVTDADRLDAVLPAFHTIRDGVTPPV</sequence>
<proteinExistence type="predicted"/>
<accession>A0A087LX93</accession>
<organism evidence="2 3">
    <name type="scientific">Devosia riboflavina</name>
    <dbReference type="NCBI Taxonomy" id="46914"/>
    <lineage>
        <taxon>Bacteria</taxon>
        <taxon>Pseudomonadati</taxon>
        <taxon>Pseudomonadota</taxon>
        <taxon>Alphaproteobacteria</taxon>
        <taxon>Hyphomicrobiales</taxon>
        <taxon>Devosiaceae</taxon>
        <taxon>Devosia</taxon>
    </lineage>
</organism>
<name>A0A087LX93_9HYPH</name>
<dbReference type="OrthoDB" id="8445854at2"/>
<reference evidence="2 3" key="1">
    <citation type="submission" date="2014-08" db="EMBL/GenBank/DDBJ databases">
        <authorList>
            <person name="Hassan Y.I."/>
            <person name="Lepp D."/>
            <person name="Zhou T."/>
        </authorList>
    </citation>
    <scope>NUCLEOTIDE SEQUENCE [LARGE SCALE GENOMIC DNA]</scope>
    <source>
        <strain evidence="2 3">IFO13584</strain>
    </source>
</reference>
<feature type="chain" id="PRO_5001825807" evidence="1">
    <location>
        <begin position="18"/>
        <end position="179"/>
    </location>
</feature>
<gene>
    <name evidence="2" type="ORF">JP75_21980</name>
</gene>